<evidence type="ECO:0000313" key="2">
    <source>
        <dbReference type="Proteomes" id="UP001165064"/>
    </source>
</evidence>
<organism evidence="1 2">
    <name type="scientific">Ambrosiozyma monospora</name>
    <name type="common">Yeast</name>
    <name type="synonym">Endomycopsis monosporus</name>
    <dbReference type="NCBI Taxonomy" id="43982"/>
    <lineage>
        <taxon>Eukaryota</taxon>
        <taxon>Fungi</taxon>
        <taxon>Dikarya</taxon>
        <taxon>Ascomycota</taxon>
        <taxon>Saccharomycotina</taxon>
        <taxon>Pichiomycetes</taxon>
        <taxon>Pichiales</taxon>
        <taxon>Pichiaceae</taxon>
        <taxon>Ambrosiozyma</taxon>
    </lineage>
</organism>
<dbReference type="Proteomes" id="UP001165064">
    <property type="component" value="Unassembled WGS sequence"/>
</dbReference>
<name>A0ACB5T4S2_AMBMO</name>
<protein>
    <submittedName>
        <fullName evidence="1">Unnamed protein product</fullName>
    </submittedName>
</protein>
<proteinExistence type="predicted"/>
<gene>
    <name evidence="1" type="ORF">Amon02_000487800</name>
</gene>
<evidence type="ECO:0000313" key="1">
    <source>
        <dbReference type="EMBL" id="GME81339.1"/>
    </source>
</evidence>
<sequence>MGLVPENILYALVDDPTVDLTTIHEAISKYFTSAVPEHKRGALESQLANSTLIDRTIRQLLHEGDFVGALALWIQGLEYVKRYPEAFEDKMSNETANDGAVTENAYNKFPSSRETQFAIIGLVSYFLSLKQDAESELDTESVELIIGGLKGRERPNFHQVEFLLNRLQISEENLRFVIKQWHKLSKLRLVDHNELQT</sequence>
<accession>A0ACB5T4S2</accession>
<comment type="caution">
    <text evidence="1">The sequence shown here is derived from an EMBL/GenBank/DDBJ whole genome shotgun (WGS) entry which is preliminary data.</text>
</comment>
<dbReference type="EMBL" id="BSXS01003462">
    <property type="protein sequence ID" value="GME81339.1"/>
    <property type="molecule type" value="Genomic_DNA"/>
</dbReference>
<reference evidence="1" key="1">
    <citation type="submission" date="2023-04" db="EMBL/GenBank/DDBJ databases">
        <title>Ambrosiozyma monospora NBRC 10751.</title>
        <authorList>
            <person name="Ichikawa N."/>
            <person name="Sato H."/>
            <person name="Tonouchi N."/>
        </authorList>
    </citation>
    <scope>NUCLEOTIDE SEQUENCE</scope>
    <source>
        <strain evidence="1">NBRC 10751</strain>
    </source>
</reference>
<keyword evidence="2" id="KW-1185">Reference proteome</keyword>